<dbReference type="GeneID" id="56472468"/>
<evidence type="ECO:0000256" key="2">
    <source>
        <dbReference type="ARBA" id="ARBA00022801"/>
    </source>
</evidence>
<accession>A0A223EET0</accession>
<dbReference type="PIRSF" id="PIRSF003230">
    <property type="entry name" value="YbgC"/>
    <property type="match status" value="1"/>
</dbReference>
<sequence>MRENEYEVIIEFGETDGAGIVYFPNYLKWFDNATHRFFREMNLPLSHLTKEKNIILPLIDVRCTFEKPLHDEQRIVIKTTVGKMSAKTIQFNHEIYLDGERVSNGYELRGWVFKGDDGISAQPIPKEIRELLSCDDVIEQERSAI</sequence>
<dbReference type="InterPro" id="IPR029069">
    <property type="entry name" value="HotDog_dom_sf"/>
</dbReference>
<organism evidence="3 4">
    <name type="scientific">Peribacillus simplex NBRC 15720 = DSM 1321</name>
    <dbReference type="NCBI Taxonomy" id="1349754"/>
    <lineage>
        <taxon>Bacteria</taxon>
        <taxon>Bacillati</taxon>
        <taxon>Bacillota</taxon>
        <taxon>Bacilli</taxon>
        <taxon>Bacillales</taxon>
        <taxon>Bacillaceae</taxon>
        <taxon>Peribacillus</taxon>
    </lineage>
</organism>
<reference evidence="3 4" key="1">
    <citation type="submission" date="2016-10" db="EMBL/GenBank/DDBJ databases">
        <title>The whole genome sequencing and assembly of Bacillus simplex DSM 1321 strain.</title>
        <authorList>
            <person name="Park M.-K."/>
            <person name="Lee Y.-J."/>
            <person name="Yi H."/>
            <person name="Bahn Y.-S."/>
            <person name="Kim J.F."/>
            <person name="Lee D.-W."/>
        </authorList>
    </citation>
    <scope>NUCLEOTIDE SEQUENCE [LARGE SCALE GENOMIC DNA]</scope>
    <source>
        <strain evidence="3 4">DSM 1321</strain>
    </source>
</reference>
<comment type="similarity">
    <text evidence="1">Belongs to the 4-hydroxybenzoyl-CoA thioesterase family.</text>
</comment>
<dbReference type="Pfam" id="PF13279">
    <property type="entry name" value="4HBT_2"/>
    <property type="match status" value="1"/>
</dbReference>
<dbReference type="InterPro" id="IPR050563">
    <property type="entry name" value="4-hydroxybenzoyl-CoA_TE"/>
</dbReference>
<dbReference type="AlphaFoldDB" id="A0A223EET0"/>
<dbReference type="InterPro" id="IPR006684">
    <property type="entry name" value="YbgC/YbaW"/>
</dbReference>
<evidence type="ECO:0000313" key="3">
    <source>
        <dbReference type="EMBL" id="ASS93731.1"/>
    </source>
</evidence>
<dbReference type="OrthoDB" id="9800856at2"/>
<dbReference type="EMBL" id="CP017704">
    <property type="protein sequence ID" value="ASS93731.1"/>
    <property type="molecule type" value="Genomic_DNA"/>
</dbReference>
<dbReference type="PANTHER" id="PTHR31793">
    <property type="entry name" value="4-HYDROXYBENZOYL-COA THIOESTERASE FAMILY MEMBER"/>
    <property type="match status" value="1"/>
</dbReference>
<evidence type="ECO:0000313" key="4">
    <source>
        <dbReference type="Proteomes" id="UP000214618"/>
    </source>
</evidence>
<dbReference type="PANTHER" id="PTHR31793:SF27">
    <property type="entry name" value="NOVEL THIOESTERASE SUPERFAMILY DOMAIN AND SAPOSIN A-TYPE DOMAIN CONTAINING PROTEIN (0610012H03RIK)"/>
    <property type="match status" value="1"/>
</dbReference>
<dbReference type="Gene3D" id="3.10.129.10">
    <property type="entry name" value="Hotdog Thioesterase"/>
    <property type="match status" value="1"/>
</dbReference>
<dbReference type="RefSeq" id="WP_063232342.1">
    <property type="nucleotide sequence ID" value="NZ_BCVO01000002.1"/>
</dbReference>
<proteinExistence type="inferred from homology"/>
<gene>
    <name evidence="3" type="ORF">BS1321_06950</name>
</gene>
<dbReference type="Proteomes" id="UP000214618">
    <property type="component" value="Chromosome"/>
</dbReference>
<dbReference type="SUPFAM" id="SSF54637">
    <property type="entry name" value="Thioesterase/thiol ester dehydrase-isomerase"/>
    <property type="match status" value="1"/>
</dbReference>
<keyword evidence="2" id="KW-0378">Hydrolase</keyword>
<dbReference type="CDD" id="cd00586">
    <property type="entry name" value="4HBT"/>
    <property type="match status" value="1"/>
</dbReference>
<evidence type="ECO:0000256" key="1">
    <source>
        <dbReference type="ARBA" id="ARBA00005953"/>
    </source>
</evidence>
<protein>
    <submittedName>
        <fullName evidence="3">Uncharacterized protein</fullName>
    </submittedName>
</protein>
<name>A0A223EET0_9BACI</name>
<dbReference type="GO" id="GO:0047617">
    <property type="term" value="F:fatty acyl-CoA hydrolase activity"/>
    <property type="evidence" value="ECO:0007669"/>
    <property type="project" value="TreeGrafter"/>
</dbReference>